<evidence type="ECO:0000313" key="1">
    <source>
        <dbReference type="EMBL" id="EHS62902.1"/>
    </source>
</evidence>
<name>H6QVE8_PUCGT</name>
<gene>
    <name evidence="1" type="ORF">PGTG_22723</name>
</gene>
<protein>
    <submittedName>
        <fullName evidence="1">Uncharacterized protein</fullName>
    </submittedName>
</protein>
<dbReference type="Proteomes" id="UP000008783">
    <property type="component" value="Unassembled WGS sequence"/>
</dbReference>
<keyword evidence="2" id="KW-1185">Reference proteome</keyword>
<accession>H6QVE8</accession>
<organism evidence="1 2">
    <name type="scientific">Puccinia graminis f. sp. tritici (strain CRL 75-36-700-3 / race SCCL)</name>
    <name type="common">Black stem rust fungus</name>
    <dbReference type="NCBI Taxonomy" id="418459"/>
    <lineage>
        <taxon>Eukaryota</taxon>
        <taxon>Fungi</taxon>
        <taxon>Dikarya</taxon>
        <taxon>Basidiomycota</taxon>
        <taxon>Pucciniomycotina</taxon>
        <taxon>Pucciniomycetes</taxon>
        <taxon>Pucciniales</taxon>
        <taxon>Pucciniaceae</taxon>
        <taxon>Puccinia</taxon>
    </lineage>
</organism>
<dbReference type="KEGG" id="pgr:PGTG_22723"/>
<dbReference type="OrthoDB" id="2505775at2759"/>
<dbReference type="VEuPathDB" id="FungiDB:PGTG_22723"/>
<dbReference type="HOGENOM" id="CLU_1082335_0_0_1"/>
<dbReference type="GeneID" id="13540831"/>
<proteinExistence type="predicted"/>
<sequence>MTKLDTIRSTEGPICQHQVGLKYRHSCLENISISTQSLSIPTSDCHLKLPKTSRFTFNLQMPTHYACPHLPTCSQVKYNKKPCDKHCCLSIARVKTHTLNQKIHGNCEPDCPVYKLDGQSLDNFSFVPFDPTPLKSPIQIKGATRGINNGSVVHSRHTEEEKTNEDHRLSLEEVDRSPMLVGIRVLSRVVAYGLLVGTWSQSYFSLQLEHPDPKLEYICDLACVHFRSVMMYIIQVKAQEEFCFTALQIALCLVFLF</sequence>
<dbReference type="AlphaFoldDB" id="H6QVE8"/>
<dbReference type="EMBL" id="DS178406">
    <property type="protein sequence ID" value="EHS62902.1"/>
    <property type="molecule type" value="Genomic_DNA"/>
</dbReference>
<reference evidence="2" key="1">
    <citation type="journal article" date="2011" name="Proc. Natl. Acad. Sci. U.S.A.">
        <title>Obligate biotrophy features unraveled by the genomic analysis of rust fungi.</title>
        <authorList>
            <person name="Duplessis S."/>
            <person name="Cuomo C.A."/>
            <person name="Lin Y.-C."/>
            <person name="Aerts A."/>
            <person name="Tisserant E."/>
            <person name="Veneault-Fourrey C."/>
            <person name="Joly D.L."/>
            <person name="Hacquard S."/>
            <person name="Amselem J."/>
            <person name="Cantarel B.L."/>
            <person name="Chiu R."/>
            <person name="Coutinho P.M."/>
            <person name="Feau N."/>
            <person name="Field M."/>
            <person name="Frey P."/>
            <person name="Gelhaye E."/>
            <person name="Goldberg J."/>
            <person name="Grabherr M.G."/>
            <person name="Kodira C.D."/>
            <person name="Kohler A."/>
            <person name="Kuees U."/>
            <person name="Lindquist E.A."/>
            <person name="Lucas S.M."/>
            <person name="Mago R."/>
            <person name="Mauceli E."/>
            <person name="Morin E."/>
            <person name="Murat C."/>
            <person name="Pangilinan J.L."/>
            <person name="Park R."/>
            <person name="Pearson M."/>
            <person name="Quesneville H."/>
            <person name="Rouhier N."/>
            <person name="Sakthikumar S."/>
            <person name="Salamov A.A."/>
            <person name="Schmutz J."/>
            <person name="Selles B."/>
            <person name="Shapiro H."/>
            <person name="Tanguay P."/>
            <person name="Tuskan G.A."/>
            <person name="Henrissat B."/>
            <person name="Van de Peer Y."/>
            <person name="Rouze P."/>
            <person name="Ellis J.G."/>
            <person name="Dodds P.N."/>
            <person name="Schein J.E."/>
            <person name="Zhong S."/>
            <person name="Hamelin R.C."/>
            <person name="Grigoriev I.V."/>
            <person name="Szabo L.J."/>
            <person name="Martin F."/>
        </authorList>
    </citation>
    <scope>NUCLEOTIDE SEQUENCE [LARGE SCALE GENOMIC DNA]</scope>
    <source>
        <strain evidence="2">CRL 75-36-700-3 / race SCCL</strain>
    </source>
</reference>
<dbReference type="InParanoid" id="H6QVE8"/>
<evidence type="ECO:0000313" key="2">
    <source>
        <dbReference type="Proteomes" id="UP000008783"/>
    </source>
</evidence>
<dbReference type="RefSeq" id="XP_003888517.1">
    <property type="nucleotide sequence ID" value="XM_003888468.1"/>
</dbReference>